<comment type="similarity">
    <text evidence="1 7">Belongs to the malic enzymes family.</text>
</comment>
<keyword evidence="10" id="KW-1185">Reference proteome</keyword>
<dbReference type="InterPro" id="IPR045865">
    <property type="entry name" value="ACT-like_dom_sf"/>
</dbReference>
<feature type="binding site" evidence="5">
    <location>
        <position position="362"/>
    </location>
    <ligand>
        <name>(S)-malate</name>
        <dbReference type="ChEBI" id="CHEBI:15589"/>
    </ligand>
</feature>
<dbReference type="InterPro" id="IPR002912">
    <property type="entry name" value="ACT_dom"/>
</dbReference>
<feature type="binding site" evidence="5">
    <location>
        <position position="391"/>
    </location>
    <ligand>
        <name>(S)-malate</name>
        <dbReference type="ChEBI" id="CHEBI:15589"/>
    </ligand>
</feature>
<feature type="domain" description="ACT" evidence="8">
    <location>
        <begin position="10"/>
        <end position="84"/>
    </location>
</feature>
<dbReference type="CDD" id="cd05311">
    <property type="entry name" value="NAD_bind_2_malic_enz"/>
    <property type="match status" value="1"/>
</dbReference>
<dbReference type="OrthoDB" id="9805787at2"/>
<dbReference type="GO" id="GO:0046872">
    <property type="term" value="F:metal ion binding"/>
    <property type="evidence" value="ECO:0007669"/>
    <property type="project" value="UniProtKB-KW"/>
</dbReference>
<dbReference type="InterPro" id="IPR037062">
    <property type="entry name" value="Malic_N_dom_sf"/>
</dbReference>
<evidence type="ECO:0000259" key="8">
    <source>
        <dbReference type="PROSITE" id="PS51671"/>
    </source>
</evidence>
<dbReference type="PANTHER" id="PTHR43237:SF4">
    <property type="entry name" value="NADP-DEPENDENT MALIC ENZYME"/>
    <property type="match status" value="1"/>
</dbReference>
<dbReference type="Pfam" id="PF03949">
    <property type="entry name" value="Malic_M"/>
    <property type="match status" value="1"/>
</dbReference>
<dbReference type="Pfam" id="PF13291">
    <property type="entry name" value="ACT_4"/>
    <property type="match status" value="1"/>
</dbReference>
<keyword evidence="2" id="KW-0560">Oxidoreductase</keyword>
<dbReference type="SMART" id="SM00919">
    <property type="entry name" value="Malic_M"/>
    <property type="match status" value="1"/>
</dbReference>
<sequence length="475" mass="50660">MSVGVAYTLTVRCQIDNRPGMLGRLTTRIGEVGGDIGAIDIVRAERNVLVRDITVRVQDEQHGETLIEELNAIPGITVLQVSDRVFLAHLGGKLAMQSKVPLKNRDDLSLAYTPGVARVCRAIADDPEKAFSLTWKTNSVAVVSDGSAILGLGNLGPEAAMPVMEGKAILFKELADIDAVPICLRSQHPELIVQTVEQIAAGFGGINLEDIAAPSCFLVEGRLHESLNIPVMHDDQHGTAVVVLAALRNALRLVGKDLREVRAVVNGVGAAGTAIIRALLEAHIGEVTAVDRYGILCEGDDHVQTTMQRIIASQTNRERRRGTLVEAIRGADVFVGVSKGGVLTPELVRSMAPDPIVFALANPVPEGDPEMLREYARVVATGRSDQPNQINNVLSFPGIFRGALDVNAAKMTVGMRLAAAEALANVIPDEEISEEYIVPSVFNRAVVPTIATAVALAAIEEGVARRDHLPSRGGD</sequence>
<dbReference type="PANTHER" id="PTHR43237">
    <property type="entry name" value="NADP-DEPENDENT MALIC ENZYME"/>
    <property type="match status" value="1"/>
</dbReference>
<evidence type="ECO:0000256" key="6">
    <source>
        <dbReference type="PIRSR" id="PIRSR000106-3"/>
    </source>
</evidence>
<dbReference type="SMART" id="SM01274">
    <property type="entry name" value="malic"/>
    <property type="match status" value="1"/>
</dbReference>
<dbReference type="Pfam" id="PF00390">
    <property type="entry name" value="malic"/>
    <property type="match status" value="1"/>
</dbReference>
<feature type="binding site" evidence="6">
    <location>
        <position position="210"/>
    </location>
    <ligand>
        <name>a divalent metal cation</name>
        <dbReference type="ChEBI" id="CHEBI:60240"/>
    </ligand>
</feature>
<comment type="caution">
    <text evidence="9">The sequence shown here is derived from an EMBL/GenBank/DDBJ whole genome shotgun (WGS) entry which is preliminary data.</text>
</comment>
<organism evidence="9 10">
    <name type="scientific">Candidatus Chloroploca asiatica</name>
    <dbReference type="NCBI Taxonomy" id="1506545"/>
    <lineage>
        <taxon>Bacteria</taxon>
        <taxon>Bacillati</taxon>
        <taxon>Chloroflexota</taxon>
        <taxon>Chloroflexia</taxon>
        <taxon>Chloroflexales</taxon>
        <taxon>Chloroflexineae</taxon>
        <taxon>Oscillochloridaceae</taxon>
        <taxon>Candidatus Chloroploca</taxon>
    </lineage>
</organism>
<dbReference type="InterPro" id="IPR046346">
    <property type="entry name" value="Aminoacid_DH-like_N_sf"/>
</dbReference>
<dbReference type="SUPFAM" id="SSF55021">
    <property type="entry name" value="ACT-like"/>
    <property type="match status" value="1"/>
</dbReference>
<gene>
    <name evidence="9" type="ORF">A9Q02_07370</name>
</gene>
<evidence type="ECO:0000256" key="3">
    <source>
        <dbReference type="ARBA" id="ARBA00029440"/>
    </source>
</evidence>
<comment type="cofactor">
    <cofactor evidence="6">
        <name>Mg(2+)</name>
        <dbReference type="ChEBI" id="CHEBI:18420"/>
    </cofactor>
    <cofactor evidence="6">
        <name>Mn(2+)</name>
        <dbReference type="ChEBI" id="CHEBI:29035"/>
    </cofactor>
    <text evidence="6">Divalent metal cations. Prefers magnesium or manganese.</text>
</comment>
<dbReference type="GO" id="GO:0004470">
    <property type="term" value="F:malic enzyme activity"/>
    <property type="evidence" value="ECO:0007669"/>
    <property type="project" value="InterPro"/>
</dbReference>
<dbReference type="InterPro" id="IPR045213">
    <property type="entry name" value="Malic_NAD-bd_bact_type"/>
</dbReference>
<dbReference type="CDD" id="cd04887">
    <property type="entry name" value="ACT_MalLac-Enz"/>
    <property type="match status" value="1"/>
</dbReference>
<feature type="active site" description="Proton acceptor" evidence="4">
    <location>
        <position position="167"/>
    </location>
</feature>
<evidence type="ECO:0000256" key="2">
    <source>
        <dbReference type="ARBA" id="ARBA00023002"/>
    </source>
</evidence>
<dbReference type="SUPFAM" id="SSF53223">
    <property type="entry name" value="Aminoacid dehydrogenase-like, N-terminal domain"/>
    <property type="match status" value="1"/>
</dbReference>
<name>A0A2H3LEP6_9CHLR</name>
<dbReference type="Proteomes" id="UP000220922">
    <property type="component" value="Unassembled WGS sequence"/>
</dbReference>
<evidence type="ECO:0000256" key="4">
    <source>
        <dbReference type="PIRSR" id="PIRSR000106-1"/>
    </source>
</evidence>
<dbReference type="InterPro" id="IPR001891">
    <property type="entry name" value="Malic_OxRdtase"/>
</dbReference>
<feature type="binding site" evidence="6">
    <location>
        <position position="235"/>
    </location>
    <ligand>
        <name>a divalent metal cation</name>
        <dbReference type="ChEBI" id="CHEBI:60240"/>
    </ligand>
</feature>
<dbReference type="Gene3D" id="3.40.50.10380">
    <property type="entry name" value="Malic enzyme, N-terminal domain"/>
    <property type="match status" value="1"/>
</dbReference>
<dbReference type="InterPro" id="IPR012302">
    <property type="entry name" value="Malic_NAD-bd"/>
</dbReference>
<comment type="pathway">
    <text evidence="3">Amino-acid biosynthesis.</text>
</comment>
<dbReference type="InterPro" id="IPR051674">
    <property type="entry name" value="Malate_Decarboxylase"/>
</dbReference>
<evidence type="ECO:0000256" key="5">
    <source>
        <dbReference type="PIRSR" id="PIRSR000106-2"/>
    </source>
</evidence>
<keyword evidence="6 7" id="KW-0479">Metal-binding</keyword>
<reference evidence="9 10" key="1">
    <citation type="submission" date="2016-05" db="EMBL/GenBank/DDBJ databases">
        <authorList>
            <person name="Lavstsen T."/>
            <person name="Jespersen J.S."/>
        </authorList>
    </citation>
    <scope>NUCLEOTIDE SEQUENCE [LARGE SCALE GENOMIC DNA]</scope>
    <source>
        <strain evidence="9 10">B7-9</strain>
    </source>
</reference>
<dbReference type="InterPro" id="IPR036291">
    <property type="entry name" value="NAD(P)-bd_dom_sf"/>
</dbReference>
<dbReference type="PRINTS" id="PR00072">
    <property type="entry name" value="MALOXRDTASE"/>
</dbReference>
<dbReference type="RefSeq" id="WP_097650392.1">
    <property type="nucleotide sequence ID" value="NZ_LYXE01000009.1"/>
</dbReference>
<dbReference type="PIRSF" id="PIRSF000106">
    <property type="entry name" value="ME"/>
    <property type="match status" value="1"/>
</dbReference>
<dbReference type="SUPFAM" id="SSF51735">
    <property type="entry name" value="NAD(P)-binding Rossmann-fold domains"/>
    <property type="match status" value="1"/>
</dbReference>
<feature type="binding site" evidence="6">
    <location>
        <position position="209"/>
    </location>
    <ligand>
        <name>a divalent metal cation</name>
        <dbReference type="ChEBI" id="CHEBI:60240"/>
    </ligand>
</feature>
<evidence type="ECO:0000256" key="7">
    <source>
        <dbReference type="RuleBase" id="RU003427"/>
    </source>
</evidence>
<dbReference type="EMBL" id="LYXE01000009">
    <property type="protein sequence ID" value="PDW01247.1"/>
    <property type="molecule type" value="Genomic_DNA"/>
</dbReference>
<evidence type="ECO:0000313" key="10">
    <source>
        <dbReference type="Proteomes" id="UP000220922"/>
    </source>
</evidence>
<evidence type="ECO:0000313" key="9">
    <source>
        <dbReference type="EMBL" id="PDW01247.1"/>
    </source>
</evidence>
<dbReference type="AlphaFoldDB" id="A0A2H3LEP6"/>
<protein>
    <submittedName>
        <fullName evidence="9">Malate dehydrogenase</fullName>
    </submittedName>
</protein>
<proteinExistence type="inferred from homology"/>
<dbReference type="Gene3D" id="3.30.70.260">
    <property type="match status" value="1"/>
</dbReference>
<dbReference type="Gene3D" id="3.40.50.720">
    <property type="entry name" value="NAD(P)-binding Rossmann-like Domain"/>
    <property type="match status" value="1"/>
</dbReference>
<dbReference type="InterPro" id="IPR012301">
    <property type="entry name" value="Malic_N_dom"/>
</dbReference>
<accession>A0A2H3LEP6</accession>
<evidence type="ECO:0000256" key="1">
    <source>
        <dbReference type="ARBA" id="ARBA00008785"/>
    </source>
</evidence>
<dbReference type="GO" id="GO:0051287">
    <property type="term" value="F:NAD binding"/>
    <property type="evidence" value="ECO:0007669"/>
    <property type="project" value="InterPro"/>
</dbReference>
<dbReference type="PROSITE" id="PS51671">
    <property type="entry name" value="ACT"/>
    <property type="match status" value="1"/>
</dbReference>
<feature type="active site" description="Proton donor" evidence="4">
    <location>
        <position position="112"/>
    </location>
</feature>
<dbReference type="GO" id="GO:0016616">
    <property type="term" value="F:oxidoreductase activity, acting on the CH-OH group of donors, NAD or NADP as acceptor"/>
    <property type="evidence" value="ECO:0007669"/>
    <property type="project" value="InterPro"/>
</dbReference>